<dbReference type="SUPFAM" id="SSF90209">
    <property type="entry name" value="Ran binding protein zinc finger-like"/>
    <property type="match status" value="1"/>
</dbReference>
<organism evidence="3 4">
    <name type="scientific">Steinernema hermaphroditum</name>
    <dbReference type="NCBI Taxonomy" id="289476"/>
    <lineage>
        <taxon>Eukaryota</taxon>
        <taxon>Metazoa</taxon>
        <taxon>Ecdysozoa</taxon>
        <taxon>Nematoda</taxon>
        <taxon>Chromadorea</taxon>
        <taxon>Rhabditida</taxon>
        <taxon>Tylenchina</taxon>
        <taxon>Panagrolaimomorpha</taxon>
        <taxon>Strongyloidoidea</taxon>
        <taxon>Steinernematidae</taxon>
        <taxon>Steinernema</taxon>
    </lineage>
</organism>
<proteinExistence type="predicted"/>
<dbReference type="AlphaFoldDB" id="A0AA39GWB6"/>
<evidence type="ECO:0000256" key="1">
    <source>
        <dbReference type="SAM" id="Phobius"/>
    </source>
</evidence>
<gene>
    <name evidence="3" type="ORF">QR680_000911</name>
</gene>
<feature type="transmembrane region" description="Helical" evidence="1">
    <location>
        <begin position="350"/>
        <end position="374"/>
    </location>
</feature>
<dbReference type="InterPro" id="IPR036443">
    <property type="entry name" value="Znf_RanBP2_sf"/>
</dbReference>
<keyword evidence="1" id="KW-1133">Transmembrane helix</keyword>
<name>A0AA39GWB6_9BILA</name>
<evidence type="ECO:0008006" key="5">
    <source>
        <dbReference type="Google" id="ProtNLM"/>
    </source>
</evidence>
<reference evidence="3" key="1">
    <citation type="submission" date="2023-06" db="EMBL/GenBank/DDBJ databases">
        <title>Genomic analysis of the entomopathogenic nematode Steinernema hermaphroditum.</title>
        <authorList>
            <person name="Schwarz E.M."/>
            <person name="Heppert J.K."/>
            <person name="Baniya A."/>
            <person name="Schwartz H.T."/>
            <person name="Tan C.-H."/>
            <person name="Antoshechkin I."/>
            <person name="Sternberg P.W."/>
            <person name="Goodrich-Blair H."/>
            <person name="Dillman A.R."/>
        </authorList>
    </citation>
    <scope>NUCLEOTIDE SEQUENCE</scope>
    <source>
        <strain evidence="3">PS9179</strain>
        <tissue evidence="3">Whole animal</tissue>
    </source>
</reference>
<keyword evidence="1" id="KW-0812">Transmembrane</keyword>
<protein>
    <recommendedName>
        <fullName evidence="5">RanBP2-type domain-containing protein</fullName>
    </recommendedName>
</protein>
<accession>A0AA39GWB6</accession>
<keyword evidence="2" id="KW-0732">Signal</keyword>
<comment type="caution">
    <text evidence="3">The sequence shown here is derived from an EMBL/GenBank/DDBJ whole genome shotgun (WGS) entry which is preliminary data.</text>
</comment>
<feature type="signal peptide" evidence="2">
    <location>
        <begin position="1"/>
        <end position="27"/>
    </location>
</feature>
<keyword evidence="1" id="KW-0472">Membrane</keyword>
<sequence length="600" mass="67093">MQVNLYTSLTILAVCCVLGESAIPVMGEALKTNQLLVVGVSGCRITFETPFSKWTCGMNLNGNTTISKSVCNWTSIVPLTEPYGSSTAPMKLLFFGYVDNKQVMFVRSLEFPKEKHPGHRFHSANVLDGAVDITLRSPEHVLKRVTNILYDGYNKLLYLIYAKSMMYYHMHVYSIDGIASVQPNRISQDAEKRTAISPTLGKMKWFSDPHSKKFFYFDASDKDGHSSIWSVSMDGFWALVQNKSGGVKEMGFPTKPSSISVSGGALIATYQTNSSDTQTIVPLSGLSEEIRCRHTNITPSTVFVVRDWEFCKLRDGERANATSCANENPWRRTPLPASSVSQEVQEETTFILLTSLIVVITTVVLVALVCVIAYKRRWWYEAVGKTEQIHAPYAQFAPDFSRFEFFPSCCEGRETCTSCRSCGKEKPRVGQEIGNNVAEKSNGLFSPQDWVCTKCNDVNLGRRNVCKAKKFAALKLEQAIAVVTWIVRTLNIYHEKQMMSLINLAPVRMIISMSASVMTGSTPVPDSTKTAAELRLLFEQAPGSVQPPSPPPNDFNRDRLPFAVLVNLMDSLDWPTACFYRLDELKKFYPVLTPIAEEHE</sequence>
<evidence type="ECO:0000313" key="3">
    <source>
        <dbReference type="EMBL" id="KAK0394747.1"/>
    </source>
</evidence>
<keyword evidence="4" id="KW-1185">Reference proteome</keyword>
<feature type="chain" id="PRO_5041260193" description="RanBP2-type domain-containing protein" evidence="2">
    <location>
        <begin position="28"/>
        <end position="600"/>
    </location>
</feature>
<evidence type="ECO:0000256" key="2">
    <source>
        <dbReference type="SAM" id="SignalP"/>
    </source>
</evidence>
<dbReference type="Proteomes" id="UP001175271">
    <property type="component" value="Unassembled WGS sequence"/>
</dbReference>
<dbReference type="EMBL" id="JAUCMV010000005">
    <property type="protein sequence ID" value="KAK0394747.1"/>
    <property type="molecule type" value="Genomic_DNA"/>
</dbReference>
<evidence type="ECO:0000313" key="4">
    <source>
        <dbReference type="Proteomes" id="UP001175271"/>
    </source>
</evidence>